<organism evidence="2 3">
    <name type="scientific">Heracleum sosnowskyi</name>
    <dbReference type="NCBI Taxonomy" id="360622"/>
    <lineage>
        <taxon>Eukaryota</taxon>
        <taxon>Viridiplantae</taxon>
        <taxon>Streptophyta</taxon>
        <taxon>Embryophyta</taxon>
        <taxon>Tracheophyta</taxon>
        <taxon>Spermatophyta</taxon>
        <taxon>Magnoliopsida</taxon>
        <taxon>eudicotyledons</taxon>
        <taxon>Gunneridae</taxon>
        <taxon>Pentapetalae</taxon>
        <taxon>asterids</taxon>
        <taxon>campanulids</taxon>
        <taxon>Apiales</taxon>
        <taxon>Apiaceae</taxon>
        <taxon>Apioideae</taxon>
        <taxon>apioid superclade</taxon>
        <taxon>Tordylieae</taxon>
        <taxon>Tordyliinae</taxon>
        <taxon>Heracleum</taxon>
    </lineage>
</organism>
<dbReference type="InterPro" id="IPR004330">
    <property type="entry name" value="FAR1_DNA_bnd_dom"/>
</dbReference>
<name>A0AAD8IP30_9APIA</name>
<evidence type="ECO:0000259" key="1">
    <source>
        <dbReference type="Pfam" id="PF03101"/>
    </source>
</evidence>
<dbReference type="EMBL" id="JAUIZM010000004">
    <property type="protein sequence ID" value="KAK1389514.1"/>
    <property type="molecule type" value="Genomic_DNA"/>
</dbReference>
<dbReference type="PANTHER" id="PTHR46328:SF27">
    <property type="entry name" value="OS12G0287500 PROTEIN"/>
    <property type="match status" value="1"/>
</dbReference>
<reference evidence="2" key="1">
    <citation type="submission" date="2023-02" db="EMBL/GenBank/DDBJ databases">
        <title>Genome of toxic invasive species Heracleum sosnowskyi carries increased number of genes despite the absence of recent whole-genome duplications.</title>
        <authorList>
            <person name="Schelkunov M."/>
            <person name="Shtratnikova V."/>
            <person name="Makarenko M."/>
            <person name="Klepikova A."/>
            <person name="Omelchenko D."/>
            <person name="Novikova G."/>
            <person name="Obukhova E."/>
            <person name="Bogdanov V."/>
            <person name="Penin A."/>
            <person name="Logacheva M."/>
        </authorList>
    </citation>
    <scope>NUCLEOTIDE SEQUENCE</scope>
    <source>
        <strain evidence="2">Hsosn_3</strain>
        <tissue evidence="2">Leaf</tissue>
    </source>
</reference>
<feature type="domain" description="FAR1" evidence="1">
    <location>
        <begin position="69"/>
        <end position="120"/>
    </location>
</feature>
<keyword evidence="3" id="KW-1185">Reference proteome</keyword>
<accession>A0AAD8IP30</accession>
<proteinExistence type="predicted"/>
<dbReference type="Proteomes" id="UP001237642">
    <property type="component" value="Unassembled WGS sequence"/>
</dbReference>
<comment type="caution">
    <text evidence="2">The sequence shown here is derived from an EMBL/GenBank/DDBJ whole genome shotgun (WGS) entry which is preliminary data.</text>
</comment>
<dbReference type="Pfam" id="PF03101">
    <property type="entry name" value="FAR1"/>
    <property type="match status" value="1"/>
</dbReference>
<reference evidence="2" key="2">
    <citation type="submission" date="2023-05" db="EMBL/GenBank/DDBJ databases">
        <authorList>
            <person name="Schelkunov M.I."/>
        </authorList>
    </citation>
    <scope>NUCLEOTIDE SEQUENCE</scope>
    <source>
        <strain evidence="2">Hsosn_3</strain>
        <tissue evidence="2">Leaf</tissue>
    </source>
</reference>
<protein>
    <recommendedName>
        <fullName evidence="1">FAR1 domain-containing protein</fullName>
    </recommendedName>
</protein>
<dbReference type="AlphaFoldDB" id="A0AAD8IP30"/>
<evidence type="ECO:0000313" key="3">
    <source>
        <dbReference type="Proteomes" id="UP001237642"/>
    </source>
</evidence>
<dbReference type="PANTHER" id="PTHR46328">
    <property type="entry name" value="FAR-RED IMPAIRED RESPONSIVE (FAR1) FAMILY PROTEIN-RELATED"/>
    <property type="match status" value="1"/>
</dbReference>
<sequence>MNHSFRMNTYIEDIDNNELLVNFEEETEYDVDSCEQHEDHMASNCNKIIDFSLTPRIGMEFPDSDTAYEFYKRYALRQGFATRIFSSQRRKNGGDFYRRMFVCNKEGVKSVDKTCGETRHDARTCHPN</sequence>
<gene>
    <name evidence="2" type="ORF">POM88_017692</name>
</gene>
<evidence type="ECO:0000313" key="2">
    <source>
        <dbReference type="EMBL" id="KAK1389514.1"/>
    </source>
</evidence>